<evidence type="ECO:0000259" key="2">
    <source>
        <dbReference type="Pfam" id="PF08977"/>
    </source>
</evidence>
<dbReference type="InterPro" id="IPR015071">
    <property type="entry name" value="BOFC_N"/>
</dbReference>
<gene>
    <name evidence="3" type="ORF">D7Z54_04355</name>
</gene>
<dbReference type="InterPro" id="IPR038118">
    <property type="entry name" value="BOFC_N_sf"/>
</dbReference>
<dbReference type="Pfam" id="PF08977">
    <property type="entry name" value="BOFC_N"/>
    <property type="match status" value="1"/>
</dbReference>
<dbReference type="Gene3D" id="3.10.20.420">
    <property type="entry name" value="Bypass-of-forespore C, N-terminal domain"/>
    <property type="match status" value="1"/>
</dbReference>
<dbReference type="AlphaFoldDB" id="A0A3R9PN05"/>
<keyword evidence="4" id="KW-1185">Reference proteome</keyword>
<dbReference type="Proteomes" id="UP000275076">
    <property type="component" value="Unassembled WGS sequence"/>
</dbReference>
<dbReference type="RefSeq" id="WP_125554628.1">
    <property type="nucleotide sequence ID" value="NZ_RBVX01000003.1"/>
</dbReference>
<keyword evidence="1" id="KW-0732">Signal</keyword>
<evidence type="ECO:0000256" key="1">
    <source>
        <dbReference type="SAM" id="SignalP"/>
    </source>
</evidence>
<evidence type="ECO:0000313" key="3">
    <source>
        <dbReference type="EMBL" id="RSL34395.1"/>
    </source>
</evidence>
<reference evidence="3 4" key="1">
    <citation type="submission" date="2018-10" db="EMBL/GenBank/DDBJ databases">
        <title>Draft genome sequence of Bacillus salarius IM0101, isolated from a hypersaline soil in Inner Mongolia, China.</title>
        <authorList>
            <person name="Yamprayoonswat W."/>
            <person name="Boonvisut S."/>
            <person name="Jumpathong W."/>
            <person name="Sittihan S."/>
            <person name="Ruangsuj P."/>
            <person name="Wanthongcharoen S."/>
            <person name="Thongpramul N."/>
            <person name="Pimmason S."/>
            <person name="Yu B."/>
            <person name="Yasawong M."/>
        </authorList>
    </citation>
    <scope>NUCLEOTIDE SEQUENCE [LARGE SCALE GENOMIC DNA]</scope>
    <source>
        <strain evidence="3 4">IM0101</strain>
    </source>
</reference>
<protein>
    <recommendedName>
        <fullName evidence="2">Bypass-of-forespore C N-terminal domain-containing protein</fullName>
    </recommendedName>
</protein>
<organism evidence="3 4">
    <name type="scientific">Salibacterium salarium</name>
    <dbReference type="NCBI Taxonomy" id="284579"/>
    <lineage>
        <taxon>Bacteria</taxon>
        <taxon>Bacillati</taxon>
        <taxon>Bacillota</taxon>
        <taxon>Bacilli</taxon>
        <taxon>Bacillales</taxon>
        <taxon>Bacillaceae</taxon>
    </lineage>
</organism>
<feature type="signal peptide" evidence="1">
    <location>
        <begin position="1"/>
        <end position="23"/>
    </location>
</feature>
<feature type="domain" description="Bypass-of-forespore C N-terminal" evidence="2">
    <location>
        <begin position="45"/>
        <end position="91"/>
    </location>
</feature>
<accession>A0A3R9PN05</accession>
<sequence length="96" mass="11180">MICATFRYVLFLLTALVFLTASSNQLDSPLLDAGKREQPATYELILEKETSNGVVVTKKKTETVWAVEDFWKKYRNWEVVDQNQGQIILRKPYENH</sequence>
<feature type="chain" id="PRO_5038905209" description="Bypass-of-forespore C N-terminal domain-containing protein" evidence="1">
    <location>
        <begin position="24"/>
        <end position="96"/>
    </location>
</feature>
<proteinExistence type="predicted"/>
<name>A0A3R9PN05_9BACI</name>
<evidence type="ECO:0000313" key="4">
    <source>
        <dbReference type="Proteomes" id="UP000275076"/>
    </source>
</evidence>
<comment type="caution">
    <text evidence="3">The sequence shown here is derived from an EMBL/GenBank/DDBJ whole genome shotgun (WGS) entry which is preliminary data.</text>
</comment>
<dbReference type="EMBL" id="RBVX01000003">
    <property type="protein sequence ID" value="RSL34395.1"/>
    <property type="molecule type" value="Genomic_DNA"/>
</dbReference>
<dbReference type="OrthoDB" id="2678751at2"/>